<feature type="compositionally biased region" description="Polar residues" evidence="1">
    <location>
        <begin position="118"/>
        <end position="152"/>
    </location>
</feature>
<name>A0AAV7NVS5_PLEWA</name>
<evidence type="ECO:0000313" key="2">
    <source>
        <dbReference type="EMBL" id="KAJ1118892.1"/>
    </source>
</evidence>
<protein>
    <submittedName>
        <fullName evidence="2">Uncharacterized protein</fullName>
    </submittedName>
</protein>
<sequence length="152" mass="16186">MYQIPTFDKAQGKLRSEAKTVKVSGGVIEKPQVCMECNVMQIGISIPPQGSLKSVIERSISDVLIAVAGVTRFIRVLSYAVKIKMAPKPIRNLGDKSGGAKMTRIGKDKGEAAGANKRLTSTTGKAAGNNVSGSSRDAKTGDSNTPHWKQDR</sequence>
<keyword evidence="3" id="KW-1185">Reference proteome</keyword>
<organism evidence="2 3">
    <name type="scientific">Pleurodeles waltl</name>
    <name type="common">Iberian ribbed newt</name>
    <dbReference type="NCBI Taxonomy" id="8319"/>
    <lineage>
        <taxon>Eukaryota</taxon>
        <taxon>Metazoa</taxon>
        <taxon>Chordata</taxon>
        <taxon>Craniata</taxon>
        <taxon>Vertebrata</taxon>
        <taxon>Euteleostomi</taxon>
        <taxon>Amphibia</taxon>
        <taxon>Batrachia</taxon>
        <taxon>Caudata</taxon>
        <taxon>Salamandroidea</taxon>
        <taxon>Salamandridae</taxon>
        <taxon>Pleurodelinae</taxon>
        <taxon>Pleurodeles</taxon>
    </lineage>
</organism>
<feature type="region of interest" description="Disordered" evidence="1">
    <location>
        <begin position="90"/>
        <end position="152"/>
    </location>
</feature>
<proteinExistence type="predicted"/>
<comment type="caution">
    <text evidence="2">The sequence shown here is derived from an EMBL/GenBank/DDBJ whole genome shotgun (WGS) entry which is preliminary data.</text>
</comment>
<reference evidence="2" key="1">
    <citation type="journal article" date="2022" name="bioRxiv">
        <title>Sequencing and chromosome-scale assembly of the giantPleurodeles waltlgenome.</title>
        <authorList>
            <person name="Brown T."/>
            <person name="Elewa A."/>
            <person name="Iarovenko S."/>
            <person name="Subramanian E."/>
            <person name="Araus A.J."/>
            <person name="Petzold A."/>
            <person name="Susuki M."/>
            <person name="Suzuki K.-i.T."/>
            <person name="Hayashi T."/>
            <person name="Toyoda A."/>
            <person name="Oliveira C."/>
            <person name="Osipova E."/>
            <person name="Leigh N.D."/>
            <person name="Simon A."/>
            <person name="Yun M.H."/>
        </authorList>
    </citation>
    <scope>NUCLEOTIDE SEQUENCE</scope>
    <source>
        <strain evidence="2">20211129_DDA</strain>
        <tissue evidence="2">Liver</tissue>
    </source>
</reference>
<dbReference type="Proteomes" id="UP001066276">
    <property type="component" value="Chromosome 8"/>
</dbReference>
<gene>
    <name evidence="2" type="ORF">NDU88_007079</name>
</gene>
<evidence type="ECO:0000313" key="3">
    <source>
        <dbReference type="Proteomes" id="UP001066276"/>
    </source>
</evidence>
<dbReference type="EMBL" id="JANPWB010000012">
    <property type="protein sequence ID" value="KAJ1118892.1"/>
    <property type="molecule type" value="Genomic_DNA"/>
</dbReference>
<accession>A0AAV7NVS5</accession>
<evidence type="ECO:0000256" key="1">
    <source>
        <dbReference type="SAM" id="MobiDB-lite"/>
    </source>
</evidence>
<dbReference type="AlphaFoldDB" id="A0AAV7NVS5"/>